<accession>A0A7Z7IEF6</accession>
<evidence type="ECO:0000313" key="2">
    <source>
        <dbReference type="Proteomes" id="UP000219522"/>
    </source>
</evidence>
<sequence length="35" mass="3841">MNAIAKDCWVHIVCAMMLCALAYAGSVPAMIDDRR</sequence>
<evidence type="ECO:0000313" key="1">
    <source>
        <dbReference type="EMBL" id="SOE89165.1"/>
    </source>
</evidence>
<dbReference type="Proteomes" id="UP000219522">
    <property type="component" value="Unassembled WGS sequence"/>
</dbReference>
<dbReference type="AlphaFoldDB" id="A0A7Z7IEF6"/>
<dbReference type="EMBL" id="OCSU01000003">
    <property type="protein sequence ID" value="SOE89165.1"/>
    <property type="molecule type" value="Genomic_DNA"/>
</dbReference>
<protein>
    <submittedName>
        <fullName evidence="1">Uncharacterized protein</fullName>
    </submittedName>
</protein>
<gene>
    <name evidence="1" type="ORF">SAMN05446927_7831</name>
</gene>
<organism evidence="1 2">
    <name type="scientific">Caballeronia arationis</name>
    <dbReference type="NCBI Taxonomy" id="1777142"/>
    <lineage>
        <taxon>Bacteria</taxon>
        <taxon>Pseudomonadati</taxon>
        <taxon>Pseudomonadota</taxon>
        <taxon>Betaproteobacteria</taxon>
        <taxon>Burkholderiales</taxon>
        <taxon>Burkholderiaceae</taxon>
        <taxon>Caballeronia</taxon>
    </lineage>
</organism>
<name>A0A7Z7IEF6_9BURK</name>
<keyword evidence="2" id="KW-1185">Reference proteome</keyword>
<reference evidence="1 2" key="1">
    <citation type="submission" date="2017-09" db="EMBL/GenBank/DDBJ databases">
        <authorList>
            <person name="Varghese N."/>
            <person name="Submissions S."/>
        </authorList>
    </citation>
    <scope>NUCLEOTIDE SEQUENCE [LARGE SCALE GENOMIC DNA]</scope>
    <source>
        <strain evidence="1 2">OK806</strain>
    </source>
</reference>
<comment type="caution">
    <text evidence="1">The sequence shown here is derived from an EMBL/GenBank/DDBJ whole genome shotgun (WGS) entry which is preliminary data.</text>
</comment>
<proteinExistence type="predicted"/>